<keyword evidence="8 9" id="KW-0496">Mitochondrion</keyword>
<dbReference type="GO" id="GO:0005758">
    <property type="term" value="C:mitochondrial intermembrane space"/>
    <property type="evidence" value="ECO:0007669"/>
    <property type="project" value="UniProtKB-SubCell"/>
</dbReference>
<keyword evidence="4 9" id="KW-0963">Cytoplasm</keyword>
<feature type="binding site" evidence="9">
    <location>
        <position position="252"/>
    </location>
    <ligand>
        <name>[4Fe-4S] cluster</name>
        <dbReference type="ChEBI" id="CHEBI:49883"/>
    </ligand>
</feature>
<dbReference type="OrthoDB" id="311633at2759"/>
<dbReference type="Pfam" id="PF05093">
    <property type="entry name" value="CIAPIN1"/>
    <property type="match status" value="1"/>
</dbReference>
<evidence type="ECO:0000256" key="2">
    <source>
        <dbReference type="ARBA" id="ARBA00008169"/>
    </source>
</evidence>
<dbReference type="AlphaFoldDB" id="A0A836CCA2"/>
<dbReference type="EMBL" id="JAFCMP010000445">
    <property type="protein sequence ID" value="KAG5179813.1"/>
    <property type="molecule type" value="Genomic_DNA"/>
</dbReference>
<protein>
    <recommendedName>
        <fullName evidence="9">Anamorsin homolog</fullName>
    </recommendedName>
    <alternativeName>
        <fullName evidence="9">Fe-S cluster assembly protein DRE2 homolog</fullName>
    </alternativeName>
</protein>
<dbReference type="GO" id="GO:0009055">
    <property type="term" value="F:electron transfer activity"/>
    <property type="evidence" value="ECO:0007669"/>
    <property type="project" value="UniProtKB-UniRule"/>
</dbReference>
<comment type="subcellular location">
    <subcellularLocation>
        <location evidence="9">Cytoplasm</location>
    </subcellularLocation>
    <subcellularLocation>
        <location evidence="9">Mitochondrion intermembrane space</location>
    </subcellularLocation>
</comment>
<comment type="caution">
    <text evidence="11">The sequence shown here is derived from an EMBL/GenBank/DDBJ whole genome shotgun (WGS) entry which is preliminary data.</text>
</comment>
<comment type="cofactor">
    <cofactor evidence="9">
        <name>[2Fe-2S] cluster</name>
        <dbReference type="ChEBI" id="CHEBI:190135"/>
    </cofactor>
</comment>
<keyword evidence="5 9" id="KW-0479">Metal-binding</keyword>
<proteinExistence type="inferred from homology"/>
<dbReference type="GO" id="GO:0051539">
    <property type="term" value="F:4 iron, 4 sulfur cluster binding"/>
    <property type="evidence" value="ECO:0007669"/>
    <property type="project" value="UniProtKB-KW"/>
</dbReference>
<dbReference type="GO" id="GO:0046872">
    <property type="term" value="F:metal ion binding"/>
    <property type="evidence" value="ECO:0007669"/>
    <property type="project" value="UniProtKB-KW"/>
</dbReference>
<evidence type="ECO:0000256" key="5">
    <source>
        <dbReference type="ARBA" id="ARBA00022723"/>
    </source>
</evidence>
<feature type="domain" description="Anamorsin C-terminal" evidence="10">
    <location>
        <begin position="235"/>
        <end position="265"/>
    </location>
</feature>
<feature type="short sequence motif" description="Cx2C motif 1" evidence="9">
    <location>
        <begin position="238"/>
        <end position="241"/>
    </location>
</feature>
<feature type="binding site" evidence="9">
    <location>
        <position position="241"/>
    </location>
    <ligand>
        <name>[4Fe-4S] cluster</name>
        <dbReference type="ChEBI" id="CHEBI:49883"/>
    </ligand>
</feature>
<comment type="domain">
    <text evidence="9">The twin Cx2C motifs are involved in the recognition by the mitochondrial MIA40-ERV1 disulfide relay system. The formation of 2 disulfide bonds in the Cx2C motifs through dithiol/disulfide exchange reactions effectively traps the protein in the mitochondrial intermembrane space.</text>
</comment>
<evidence type="ECO:0000256" key="4">
    <source>
        <dbReference type="ARBA" id="ARBA00022490"/>
    </source>
</evidence>
<dbReference type="PANTHER" id="PTHR13273:SF14">
    <property type="entry name" value="ANAMORSIN"/>
    <property type="match status" value="1"/>
</dbReference>
<comment type="domain">
    <text evidence="9">The C-terminal domain binds 2 Fe-S clusters but is otherwise mostly in an intrinsically disordered conformation.</text>
</comment>
<feature type="short sequence motif" description="Cx2C motif 2" evidence="9">
    <location>
        <begin position="249"/>
        <end position="252"/>
    </location>
</feature>
<feature type="binding site" evidence="9">
    <location>
        <position position="212"/>
    </location>
    <ligand>
        <name>[2Fe-2S] cluster</name>
        <dbReference type="ChEBI" id="CHEBI:190135"/>
    </ligand>
</feature>
<evidence type="ECO:0000256" key="7">
    <source>
        <dbReference type="ARBA" id="ARBA00023014"/>
    </source>
</evidence>
<dbReference type="GO" id="GO:0016226">
    <property type="term" value="P:iron-sulfur cluster assembly"/>
    <property type="evidence" value="ECO:0007669"/>
    <property type="project" value="UniProtKB-UniRule"/>
</dbReference>
<comment type="cofactor">
    <cofactor evidence="1 9">
        <name>[4Fe-4S] cluster</name>
        <dbReference type="ChEBI" id="CHEBI:49883"/>
    </cofactor>
</comment>
<organism evidence="11 12">
    <name type="scientific">Tribonema minus</name>
    <dbReference type="NCBI Taxonomy" id="303371"/>
    <lineage>
        <taxon>Eukaryota</taxon>
        <taxon>Sar</taxon>
        <taxon>Stramenopiles</taxon>
        <taxon>Ochrophyta</taxon>
        <taxon>PX clade</taxon>
        <taxon>Xanthophyceae</taxon>
        <taxon>Tribonematales</taxon>
        <taxon>Tribonemataceae</taxon>
        <taxon>Tribonema</taxon>
    </lineage>
</organism>
<keyword evidence="9" id="KW-0001">2Fe-2S</keyword>
<comment type="domain">
    <text evidence="9">The N-terminal domain has structural similarity with S-adenosyl-L-methionine-dependent methyltransferases, but does not bind S-adenosyl-L-methionine. It is required for correct assembly of the 2 Fe-S clusters.</text>
</comment>
<evidence type="ECO:0000256" key="9">
    <source>
        <dbReference type="HAMAP-Rule" id="MF_03115"/>
    </source>
</evidence>
<feature type="binding site" evidence="9">
    <location>
        <position position="214"/>
    </location>
    <ligand>
        <name>[2Fe-2S] cluster</name>
        <dbReference type="ChEBI" id="CHEBI:190135"/>
    </ligand>
</feature>
<evidence type="ECO:0000256" key="6">
    <source>
        <dbReference type="ARBA" id="ARBA00023004"/>
    </source>
</evidence>
<evidence type="ECO:0000256" key="1">
    <source>
        <dbReference type="ARBA" id="ARBA00001966"/>
    </source>
</evidence>
<dbReference type="PANTHER" id="PTHR13273">
    <property type="entry name" value="ANAMORSIN"/>
    <property type="match status" value="1"/>
</dbReference>
<comment type="function">
    <text evidence="9">Component of the cytosolic iron-sulfur (Fe-S) protein assembly (CIA) machinery. Required for the maturation of extramitochondrial Fe-S proteins. Part of an electron transfer chain functioning in an early step of cytosolic Fe-S biogenesis, facilitating the de novo assembly of a [4Fe-4S] cluster on the cytosolic Fe-S scaffold complex. Electrons are transferred from NADPH via a FAD- and FMN-containing diflavin oxidoreductase. Together with the diflavin oxidoreductase, also required for the assembly of the diferric tyrosyl radical cofactor of ribonucleotide reductase (RNR), probably by providing electrons for reduction during radical cofactor maturation in the catalytic small subunit.</text>
</comment>
<feature type="binding site" evidence="9">
    <location>
        <position position="209"/>
    </location>
    <ligand>
        <name>[2Fe-2S] cluster</name>
        <dbReference type="ChEBI" id="CHEBI:190135"/>
    </ligand>
</feature>
<dbReference type="InterPro" id="IPR046408">
    <property type="entry name" value="CIAPIN1"/>
</dbReference>
<keyword evidence="6 9" id="KW-0408">Iron</keyword>
<dbReference type="HAMAP" id="MF_03115">
    <property type="entry name" value="Anamorsin"/>
    <property type="match status" value="1"/>
</dbReference>
<evidence type="ECO:0000313" key="12">
    <source>
        <dbReference type="Proteomes" id="UP000664859"/>
    </source>
</evidence>
<accession>A0A836CCA2</accession>
<dbReference type="InterPro" id="IPR007785">
    <property type="entry name" value="Anamorsin"/>
</dbReference>
<reference evidence="11" key="1">
    <citation type="submission" date="2021-02" db="EMBL/GenBank/DDBJ databases">
        <title>First Annotated Genome of the Yellow-green Alga Tribonema minus.</title>
        <authorList>
            <person name="Mahan K.M."/>
        </authorList>
    </citation>
    <scope>NUCLEOTIDE SEQUENCE</scope>
    <source>
        <strain evidence="11">UTEX B ZZ1240</strain>
    </source>
</reference>
<keyword evidence="7 9" id="KW-0411">Iron-sulfur</keyword>
<name>A0A836CCA2_9STRA</name>
<feature type="region of interest" description="Fe-S binding site B" evidence="9">
    <location>
        <begin position="238"/>
        <end position="252"/>
    </location>
</feature>
<evidence type="ECO:0000313" key="11">
    <source>
        <dbReference type="EMBL" id="KAG5179813.1"/>
    </source>
</evidence>
<feature type="binding site" evidence="9">
    <location>
        <position position="202"/>
    </location>
    <ligand>
        <name>[2Fe-2S] cluster</name>
        <dbReference type="ChEBI" id="CHEBI:190135"/>
    </ligand>
</feature>
<dbReference type="Proteomes" id="UP000664859">
    <property type="component" value="Unassembled WGS sequence"/>
</dbReference>
<feature type="binding site" evidence="9">
    <location>
        <position position="238"/>
    </location>
    <ligand>
        <name>[4Fe-4S] cluster</name>
        <dbReference type="ChEBI" id="CHEBI:49883"/>
    </ligand>
</feature>
<gene>
    <name evidence="11" type="ORF">JKP88DRAFT_215494</name>
</gene>
<feature type="binding site" evidence="9">
    <location>
        <position position="249"/>
    </location>
    <ligand>
        <name>[4Fe-4S] cluster</name>
        <dbReference type="ChEBI" id="CHEBI:49883"/>
    </ligand>
</feature>
<keyword evidence="12" id="KW-1185">Reference proteome</keyword>
<evidence type="ECO:0000259" key="10">
    <source>
        <dbReference type="Pfam" id="PF05093"/>
    </source>
</evidence>
<comment type="caution">
    <text evidence="9">Lacks conserved residue(s) required for the propagation of feature annotation.</text>
</comment>
<comment type="similarity">
    <text evidence="2 9">Belongs to the anamorsin family.</text>
</comment>
<comment type="subunit">
    <text evidence="9">Monomer.</text>
</comment>
<sequence>MASAKSAGTVLAPLTAGHKAIVVSESADGGKLSEWCSNNDSSFVVSPQAAAGVKNVNSVIIEDPLLLLDDALLGRALGALASGGRLLVLGSGSESVSSKLVLSGFVDARVTPEGVEAFKPAWEAGASAQLKFKPKAGNGAVSKPQQQQKAAVATAWKVALNDLAEDDFAESDGGLVDEDALLEVAGDVPLKRATPAADAGDCSTKKRACKNCSCGRAELEAAGAPAPPPEDGPGSSACGNCYRGDAFRCSGCPYLGLPAFDKGQEKVVLSSLDTQMDE</sequence>
<evidence type="ECO:0000256" key="3">
    <source>
        <dbReference type="ARBA" id="ARBA00022485"/>
    </source>
</evidence>
<keyword evidence="3 9" id="KW-0004">4Fe-4S</keyword>
<dbReference type="GO" id="GO:0051537">
    <property type="term" value="F:2 iron, 2 sulfur cluster binding"/>
    <property type="evidence" value="ECO:0007669"/>
    <property type="project" value="UniProtKB-UniRule"/>
</dbReference>
<evidence type="ECO:0000256" key="8">
    <source>
        <dbReference type="ARBA" id="ARBA00023128"/>
    </source>
</evidence>